<gene>
    <name evidence="2" type="ORF">EHQ43_15285</name>
</gene>
<evidence type="ECO:0000313" key="2">
    <source>
        <dbReference type="EMBL" id="TGL03160.1"/>
    </source>
</evidence>
<protein>
    <submittedName>
        <fullName evidence="2">Uncharacterized protein</fullName>
    </submittedName>
</protein>
<sequence>MFVKLLFQTNTTTITDDFFMEVMLRNNKRIFLSFLSILTLANVATLSIKISEKGSDYLT</sequence>
<dbReference type="AlphaFoldDB" id="A0A7I0HNE6"/>
<keyword evidence="1" id="KW-0472">Membrane</keyword>
<reference evidence="2 3" key="1">
    <citation type="journal article" date="2019" name="PLoS Negl. Trop. Dis.">
        <title>Revisiting the worldwide diversity of Leptospira species in the environment.</title>
        <authorList>
            <person name="Vincent A.T."/>
            <person name="Schiettekatte O."/>
            <person name="Bourhy P."/>
            <person name="Veyrier F.J."/>
            <person name="Picardeau M."/>
        </authorList>
    </citation>
    <scope>NUCLEOTIDE SEQUENCE [LARGE SCALE GENOMIC DNA]</scope>
    <source>
        <strain evidence="2 3">201800273</strain>
    </source>
</reference>
<evidence type="ECO:0000256" key="1">
    <source>
        <dbReference type="SAM" id="Phobius"/>
    </source>
</evidence>
<keyword evidence="1" id="KW-0812">Transmembrane</keyword>
<comment type="caution">
    <text evidence="2">The sequence shown here is derived from an EMBL/GenBank/DDBJ whole genome shotgun (WGS) entry which is preliminary data.</text>
</comment>
<feature type="transmembrane region" description="Helical" evidence="1">
    <location>
        <begin position="30"/>
        <end position="50"/>
    </location>
</feature>
<name>A0A7I0HNE6_9LEPT</name>
<dbReference type="EMBL" id="RQFT01000012">
    <property type="protein sequence ID" value="TGL03160.1"/>
    <property type="molecule type" value="Genomic_DNA"/>
</dbReference>
<dbReference type="Proteomes" id="UP000297641">
    <property type="component" value="Unassembled WGS sequence"/>
</dbReference>
<organism evidence="2 3">
    <name type="scientific">Leptospira bouyouniensis</name>
    <dbReference type="NCBI Taxonomy" id="2484911"/>
    <lineage>
        <taxon>Bacteria</taxon>
        <taxon>Pseudomonadati</taxon>
        <taxon>Spirochaetota</taxon>
        <taxon>Spirochaetia</taxon>
        <taxon>Leptospirales</taxon>
        <taxon>Leptospiraceae</taxon>
        <taxon>Leptospira</taxon>
    </lineage>
</organism>
<keyword evidence="1" id="KW-1133">Transmembrane helix</keyword>
<accession>A0A7I0HNE6</accession>
<dbReference type="RefSeq" id="WP_167481805.1">
    <property type="nucleotide sequence ID" value="NZ_RQHL01000012.1"/>
</dbReference>
<evidence type="ECO:0000313" key="3">
    <source>
        <dbReference type="Proteomes" id="UP000297641"/>
    </source>
</evidence>
<proteinExistence type="predicted"/>